<feature type="region of interest" description="Disordered" evidence="10">
    <location>
        <begin position="85"/>
        <end position="134"/>
    </location>
</feature>
<gene>
    <name evidence="12" type="primary">TRM61</name>
    <name evidence="12" type="ORF">DL546_004478</name>
</gene>
<evidence type="ECO:0000313" key="13">
    <source>
        <dbReference type="Proteomes" id="UP000275385"/>
    </source>
</evidence>
<evidence type="ECO:0000256" key="6">
    <source>
        <dbReference type="ARBA" id="ARBA00022691"/>
    </source>
</evidence>
<dbReference type="SUPFAM" id="SSF53335">
    <property type="entry name" value="S-adenosyl-L-methionine-dependent methyltransferases"/>
    <property type="match status" value="1"/>
</dbReference>
<keyword evidence="8" id="KW-0539">Nucleus</keyword>
<dbReference type="GO" id="GO:0030488">
    <property type="term" value="P:tRNA methylation"/>
    <property type="evidence" value="ECO:0007669"/>
    <property type="project" value="InterPro"/>
</dbReference>
<dbReference type="Proteomes" id="UP000275385">
    <property type="component" value="Unassembled WGS sequence"/>
</dbReference>
<accession>A0A420Y088</accession>
<keyword evidence="7" id="KW-0819">tRNA processing</keyword>
<dbReference type="GO" id="GO:0005634">
    <property type="term" value="C:nucleus"/>
    <property type="evidence" value="ECO:0007669"/>
    <property type="project" value="UniProtKB-SubCell"/>
</dbReference>
<evidence type="ECO:0000256" key="8">
    <source>
        <dbReference type="ARBA" id="ARBA00023242"/>
    </source>
</evidence>
<keyword evidence="5 12" id="KW-0808">Transferase</keyword>
<dbReference type="EMBL" id="QVQW01000077">
    <property type="protein sequence ID" value="RKU41341.1"/>
    <property type="molecule type" value="Genomic_DNA"/>
</dbReference>
<dbReference type="Gene3D" id="3.10.330.20">
    <property type="match status" value="1"/>
</dbReference>
<evidence type="ECO:0000256" key="9">
    <source>
        <dbReference type="ARBA" id="ARBA00033309"/>
    </source>
</evidence>
<evidence type="ECO:0000256" key="7">
    <source>
        <dbReference type="ARBA" id="ARBA00022694"/>
    </source>
</evidence>
<feature type="domain" description="tRNA (adenine(58)-N(1))-methyltransferase catalytic subunit TRM61 C-terminal" evidence="11">
    <location>
        <begin position="309"/>
        <end position="451"/>
    </location>
</feature>
<dbReference type="InterPro" id="IPR014816">
    <property type="entry name" value="tRNA_MeTrfase_Gcd14"/>
</dbReference>
<dbReference type="Gene3D" id="3.40.50.150">
    <property type="entry name" value="Vaccinia Virus protein VP39"/>
    <property type="match status" value="1"/>
</dbReference>
<feature type="domain" description="tRNA (adenine(58)-N(1))-methyltransferase catalytic subunit TRM61 C-terminal" evidence="11">
    <location>
        <begin position="143"/>
        <end position="285"/>
    </location>
</feature>
<protein>
    <recommendedName>
        <fullName evidence="3">tRNA (adenine(58)-N(1))-methyltransferase catalytic subunit TRM61</fullName>
        <ecNumber evidence="2">2.1.1.220</ecNumber>
    </recommendedName>
    <alternativeName>
        <fullName evidence="9">tRNA(m1A58)-methyltransferase subunit TRM61</fullName>
    </alternativeName>
</protein>
<evidence type="ECO:0000256" key="10">
    <source>
        <dbReference type="SAM" id="MobiDB-lite"/>
    </source>
</evidence>
<proteinExistence type="predicted"/>
<evidence type="ECO:0000256" key="3">
    <source>
        <dbReference type="ARBA" id="ARBA00015963"/>
    </source>
</evidence>
<keyword evidence="13" id="KW-1185">Reference proteome</keyword>
<dbReference type="STRING" id="177199.A0A420Y088"/>
<feature type="compositionally biased region" description="Basic and acidic residues" evidence="10">
    <location>
        <begin position="481"/>
        <end position="497"/>
    </location>
</feature>
<reference evidence="12 13" key="1">
    <citation type="submission" date="2018-08" db="EMBL/GenBank/DDBJ databases">
        <title>Draft genome of the lignicolous fungus Coniochaeta pulveracea.</title>
        <authorList>
            <person name="Borstlap C.J."/>
            <person name="De Witt R.N."/>
            <person name="Botha A."/>
            <person name="Volschenk H."/>
        </authorList>
    </citation>
    <scope>NUCLEOTIDE SEQUENCE [LARGE SCALE GENOMIC DNA]</scope>
    <source>
        <strain evidence="12 13">CAB683</strain>
    </source>
</reference>
<dbReference type="GO" id="GO:0160107">
    <property type="term" value="F:tRNA (adenine(58)-N1)-methyltransferase activity"/>
    <property type="evidence" value="ECO:0007669"/>
    <property type="project" value="UniProtKB-EC"/>
</dbReference>
<dbReference type="EC" id="2.1.1.220" evidence="2"/>
<comment type="subcellular location">
    <subcellularLocation>
        <location evidence="1">Nucleus</location>
    </subcellularLocation>
</comment>
<dbReference type="PANTHER" id="PTHR12133:SF2">
    <property type="entry name" value="TRNA (ADENINE(58)-N(1))-METHYLTRANSFERASE CATALYTIC SUBUNIT TRMT61A"/>
    <property type="match status" value="1"/>
</dbReference>
<dbReference type="PROSITE" id="PS51620">
    <property type="entry name" value="SAM_TRM61"/>
    <property type="match status" value="1"/>
</dbReference>
<dbReference type="InterPro" id="IPR029063">
    <property type="entry name" value="SAM-dependent_MTases_sf"/>
</dbReference>
<name>A0A420Y088_9PEZI</name>
<organism evidence="12 13">
    <name type="scientific">Coniochaeta pulveracea</name>
    <dbReference type="NCBI Taxonomy" id="177199"/>
    <lineage>
        <taxon>Eukaryota</taxon>
        <taxon>Fungi</taxon>
        <taxon>Dikarya</taxon>
        <taxon>Ascomycota</taxon>
        <taxon>Pezizomycotina</taxon>
        <taxon>Sordariomycetes</taxon>
        <taxon>Sordariomycetidae</taxon>
        <taxon>Coniochaetales</taxon>
        <taxon>Coniochaetaceae</taxon>
        <taxon>Coniochaeta</taxon>
    </lineage>
</organism>
<dbReference type="InterPro" id="IPR049470">
    <property type="entry name" value="TRM61_C"/>
</dbReference>
<dbReference type="OrthoDB" id="1925287at2759"/>
<keyword evidence="4 12" id="KW-0489">Methyltransferase</keyword>
<sequence length="525" mass="57578">MNQKSQHNTMAPDSSIVSPFLKPGTVTKPHGLAIVQLSRDNLVPVYLQDTKGAHDGYAEGAVVNTRYGSFPHSTLIGVPWGSQIRASNVDTGSRGRKRKRNIGDEGGNEDAEDGAGAKQANKEEVEGNDEQVLPKKATTASSGFVHVLPPTPELWTASLPHRTQVVYTPDYSFILHRIRARPGTRLIEAGAGSGSFTHASVRACYNGYPLSDTDRKGKVFSFEYHEQRFQKMKVELSSHGLDGLVHLTHRDVYKDGFNVNGVSPEAEAIFLDLPAPWEALPHLSRSRPASKQSLGTEENPWVSPLNPRKSAHLCTFSPCIEQVTKTVSAMRRLGWVNIEMVEICNRRIQVFRDRVGLNLPVERGANLTPANVMEAVARQAEIEERFKEHARSGPSTGEMEIDEDVEADTKDGEAIRAAAAAAGYKVWKEGKLITKGEAEVKTHTSYLVFAVLPREWSEKEEAAASARWPCGGEEKVIGALNKEARRREKQKVHEGQKKKGAKKSMEGAAIAALDVPCKPDGVRAS</sequence>
<dbReference type="GO" id="GO:0031515">
    <property type="term" value="C:tRNA (m1A) methyltransferase complex"/>
    <property type="evidence" value="ECO:0007669"/>
    <property type="project" value="InterPro"/>
</dbReference>
<evidence type="ECO:0000256" key="1">
    <source>
        <dbReference type="ARBA" id="ARBA00004123"/>
    </source>
</evidence>
<comment type="caution">
    <text evidence="12">The sequence shown here is derived from an EMBL/GenBank/DDBJ whole genome shotgun (WGS) entry which is preliminary data.</text>
</comment>
<dbReference type="AlphaFoldDB" id="A0A420Y088"/>
<dbReference type="PANTHER" id="PTHR12133">
    <property type="entry name" value="TRNA (ADENINE(58)-N(1))-METHYLTRANSFERASE"/>
    <property type="match status" value="1"/>
</dbReference>
<evidence type="ECO:0000256" key="5">
    <source>
        <dbReference type="ARBA" id="ARBA00022679"/>
    </source>
</evidence>
<keyword evidence="6" id="KW-0949">S-adenosyl-L-methionine</keyword>
<evidence type="ECO:0000256" key="4">
    <source>
        <dbReference type="ARBA" id="ARBA00022603"/>
    </source>
</evidence>
<evidence type="ECO:0000313" key="12">
    <source>
        <dbReference type="EMBL" id="RKU41341.1"/>
    </source>
</evidence>
<evidence type="ECO:0000259" key="11">
    <source>
        <dbReference type="Pfam" id="PF08704"/>
    </source>
</evidence>
<evidence type="ECO:0000256" key="2">
    <source>
        <dbReference type="ARBA" id="ARBA00012796"/>
    </source>
</evidence>
<feature type="region of interest" description="Disordered" evidence="10">
    <location>
        <begin position="481"/>
        <end position="507"/>
    </location>
</feature>
<dbReference type="Pfam" id="PF08704">
    <property type="entry name" value="GCD14"/>
    <property type="match status" value="2"/>
</dbReference>